<sequence>MPIRAALPLILVMATGAALPARAQDPLSAIDWLSSSVATPAGAAVGAPALPAEAPVTSGGALPQDVAVSVLDAPSPDAIGLLSPATSGLPRDLWGMGLEEEVRSAIASERNDLLPALQSLTITLMLAEAAPPPDSSGKGALLLARIDRLLSMGALDQAAELLEAAPAGDPELFRRAFDVALLTGNEERGCEMMRATPNLAPTFPARIFCVARSGDWNAAALTLRTAQALGYVTEEEDSLLSRFLDPDLYEGDALPPIPARMTPLAWRMFEAIGEPQSTMTLPLAFAHAELRDTAGWKSQIESAERLARAGVIAPNVLLGLYTERLPAASGGVWDRVDAFQRFETALRAGDPGAVAQSLPAAWARMTEAELEVPFATLFAEDLSRLPLTGQAGKIAFELGLLSPRYEAIAKARKAESTREAFLIGLATGSLSGAIPPDTLGRAIAPAFLRSEPTAEFAALIEQRRIGEGILLAIEKIGRGVQGDLSGVTEGLAFLRHIGLEDTARQTALELMLLERRG</sequence>
<proteinExistence type="predicted"/>
<keyword evidence="3" id="KW-1185">Reference proteome</keyword>
<gene>
    <name evidence="2" type="ORF">G3572_01825</name>
</gene>
<evidence type="ECO:0008006" key="4">
    <source>
        <dbReference type="Google" id="ProtNLM"/>
    </source>
</evidence>
<feature type="chain" id="PRO_5025464000" description="Antifreeze protein" evidence="1">
    <location>
        <begin position="24"/>
        <end position="517"/>
    </location>
</feature>
<evidence type="ECO:0000256" key="1">
    <source>
        <dbReference type="SAM" id="SignalP"/>
    </source>
</evidence>
<comment type="caution">
    <text evidence="2">The sequence shown here is derived from an EMBL/GenBank/DDBJ whole genome shotgun (WGS) entry which is preliminary data.</text>
</comment>
<protein>
    <recommendedName>
        <fullName evidence="4">Antifreeze protein</fullName>
    </recommendedName>
</protein>
<dbReference type="RefSeq" id="WP_164608964.1">
    <property type="nucleotide sequence ID" value="NZ_JAAIKE010000001.1"/>
</dbReference>
<evidence type="ECO:0000313" key="3">
    <source>
        <dbReference type="Proteomes" id="UP000481421"/>
    </source>
</evidence>
<feature type="signal peptide" evidence="1">
    <location>
        <begin position="1"/>
        <end position="23"/>
    </location>
</feature>
<evidence type="ECO:0000313" key="2">
    <source>
        <dbReference type="EMBL" id="NEX44927.1"/>
    </source>
</evidence>
<dbReference type="AlphaFoldDB" id="A0A6B3RG30"/>
<organism evidence="2 3">
    <name type="scientific">Pseudotabrizicola algicola</name>
    <dbReference type="NCBI Taxonomy" id="2709381"/>
    <lineage>
        <taxon>Bacteria</taxon>
        <taxon>Pseudomonadati</taxon>
        <taxon>Pseudomonadota</taxon>
        <taxon>Alphaproteobacteria</taxon>
        <taxon>Rhodobacterales</taxon>
        <taxon>Paracoccaceae</taxon>
        <taxon>Pseudotabrizicola</taxon>
    </lineage>
</organism>
<name>A0A6B3RG30_9RHOB</name>
<reference evidence="2 3" key="1">
    <citation type="submission" date="2020-02" db="EMBL/GenBank/DDBJ databases">
        <title>Rhodobacter algicola sp. nov., isolated from microalga culture.</title>
        <authorList>
            <person name="Park C.-Y."/>
        </authorList>
    </citation>
    <scope>NUCLEOTIDE SEQUENCE [LARGE SCALE GENOMIC DNA]</scope>
    <source>
        <strain evidence="2 3">ETT8</strain>
    </source>
</reference>
<accession>A0A6B3RG30</accession>
<dbReference type="Proteomes" id="UP000481421">
    <property type="component" value="Unassembled WGS sequence"/>
</dbReference>
<dbReference type="EMBL" id="JAAIKE010000001">
    <property type="protein sequence ID" value="NEX44927.1"/>
    <property type="molecule type" value="Genomic_DNA"/>
</dbReference>
<keyword evidence="1" id="KW-0732">Signal</keyword>